<keyword evidence="1" id="KW-0539">Nucleus</keyword>
<dbReference type="Proteomes" id="UP000184330">
    <property type="component" value="Unassembled WGS sequence"/>
</dbReference>
<feature type="region of interest" description="Disordered" evidence="2">
    <location>
        <begin position="48"/>
        <end position="103"/>
    </location>
</feature>
<gene>
    <name evidence="4" type="ORF">PAC_02085</name>
</gene>
<keyword evidence="5" id="KW-1185">Reference proteome</keyword>
<sequence length="427" mass="48486">MPCRRPHRKSRLGCKNCKAKRTKCDEVHPVCGNCVKYNLRCDFVLPSRSKSPTSSSLPPVKIPQLNRPVNHLTPPLSDGRSPSHDSGSLVPASSSQGSPGDTSTLIKTEVWTMEPGSLEGMTMNTPQDRMLELKLMHHFTTMVSNTLFRLLGNRHFQQAYTRDAFSRWVTDLAMSHPGLMDGLLGFSAFNLRQLQGSDDKELSLASHKYMTAAITAHSQQLNEGINDQTAEILFAGSALIAFCAISSHEYLSPDNNADIPLHWFRPWQGVRSVAKASWDFIHTEEIVILLNSERMTFWEEAGLAKMRNPVFDFLLADLDREATDLESLEAYDCSVYYLSLVLDNPDLDYCFKFTAKVPLKFVKMLEEKDARALTIVGYFFMVLKISEQVWWLPRSTGREFRSLMKLLPEEWKPRMAWAVSVFDSYED</sequence>
<feature type="domain" description="Zn(2)-C6 fungal-type" evidence="3">
    <location>
        <begin position="13"/>
        <end position="43"/>
    </location>
</feature>
<accession>A0A1L7WHF5</accession>
<evidence type="ECO:0000313" key="5">
    <source>
        <dbReference type="Proteomes" id="UP000184330"/>
    </source>
</evidence>
<dbReference type="Pfam" id="PF11951">
    <property type="entry name" value="Fungal_trans_2"/>
    <property type="match status" value="1"/>
</dbReference>
<evidence type="ECO:0000313" key="4">
    <source>
        <dbReference type="EMBL" id="CZR52208.1"/>
    </source>
</evidence>
<name>A0A1L7WHF5_9HELO</name>
<evidence type="ECO:0000259" key="3">
    <source>
        <dbReference type="PROSITE" id="PS50048"/>
    </source>
</evidence>
<feature type="compositionally biased region" description="Low complexity" evidence="2">
    <location>
        <begin position="48"/>
        <end position="59"/>
    </location>
</feature>
<dbReference type="GO" id="GO:0008270">
    <property type="term" value="F:zinc ion binding"/>
    <property type="evidence" value="ECO:0007669"/>
    <property type="project" value="InterPro"/>
</dbReference>
<dbReference type="SUPFAM" id="SSF57701">
    <property type="entry name" value="Zn2/Cys6 DNA-binding domain"/>
    <property type="match status" value="1"/>
</dbReference>
<evidence type="ECO:0000256" key="2">
    <source>
        <dbReference type="SAM" id="MobiDB-lite"/>
    </source>
</evidence>
<dbReference type="PROSITE" id="PS50048">
    <property type="entry name" value="ZN2_CY6_FUNGAL_2"/>
    <property type="match status" value="1"/>
</dbReference>
<dbReference type="SMART" id="SM00066">
    <property type="entry name" value="GAL4"/>
    <property type="match status" value="1"/>
</dbReference>
<dbReference type="InterPro" id="IPR036864">
    <property type="entry name" value="Zn2-C6_fun-type_DNA-bd_sf"/>
</dbReference>
<feature type="compositionally biased region" description="Polar residues" evidence="2">
    <location>
        <begin position="91"/>
        <end position="103"/>
    </location>
</feature>
<dbReference type="PANTHER" id="PTHR47657:SF14">
    <property type="entry name" value="ZN(2)-C6 FUNGAL-TYPE DOMAIN-CONTAINING PROTEIN"/>
    <property type="match status" value="1"/>
</dbReference>
<dbReference type="Pfam" id="PF00172">
    <property type="entry name" value="Zn_clus"/>
    <property type="match status" value="1"/>
</dbReference>
<dbReference type="Gene3D" id="4.10.240.10">
    <property type="entry name" value="Zn(2)-C6 fungal-type DNA-binding domain"/>
    <property type="match status" value="1"/>
</dbReference>
<dbReference type="PROSITE" id="PS00463">
    <property type="entry name" value="ZN2_CY6_FUNGAL_1"/>
    <property type="match status" value="1"/>
</dbReference>
<reference evidence="4 5" key="1">
    <citation type="submission" date="2016-03" db="EMBL/GenBank/DDBJ databases">
        <authorList>
            <person name="Ploux O."/>
        </authorList>
    </citation>
    <scope>NUCLEOTIDE SEQUENCE [LARGE SCALE GENOMIC DNA]</scope>
    <source>
        <strain evidence="4 5">UAMH 11012</strain>
    </source>
</reference>
<proteinExistence type="predicted"/>
<dbReference type="InterPro" id="IPR052400">
    <property type="entry name" value="Zn2-C6_fungal_TF"/>
</dbReference>
<dbReference type="AlphaFoldDB" id="A0A1L7WHF5"/>
<dbReference type="OrthoDB" id="416217at2759"/>
<dbReference type="PANTHER" id="PTHR47657">
    <property type="entry name" value="STEROL REGULATORY ELEMENT-BINDING PROTEIN ECM22"/>
    <property type="match status" value="1"/>
</dbReference>
<organism evidence="4 5">
    <name type="scientific">Phialocephala subalpina</name>
    <dbReference type="NCBI Taxonomy" id="576137"/>
    <lineage>
        <taxon>Eukaryota</taxon>
        <taxon>Fungi</taxon>
        <taxon>Dikarya</taxon>
        <taxon>Ascomycota</taxon>
        <taxon>Pezizomycotina</taxon>
        <taxon>Leotiomycetes</taxon>
        <taxon>Helotiales</taxon>
        <taxon>Mollisiaceae</taxon>
        <taxon>Phialocephala</taxon>
        <taxon>Phialocephala fortinii species complex</taxon>
    </lineage>
</organism>
<dbReference type="EMBL" id="FJOG01000002">
    <property type="protein sequence ID" value="CZR52208.1"/>
    <property type="molecule type" value="Genomic_DNA"/>
</dbReference>
<dbReference type="CDD" id="cd00067">
    <property type="entry name" value="GAL4"/>
    <property type="match status" value="1"/>
</dbReference>
<dbReference type="GO" id="GO:0000981">
    <property type="term" value="F:DNA-binding transcription factor activity, RNA polymerase II-specific"/>
    <property type="evidence" value="ECO:0007669"/>
    <property type="project" value="InterPro"/>
</dbReference>
<evidence type="ECO:0000256" key="1">
    <source>
        <dbReference type="ARBA" id="ARBA00023242"/>
    </source>
</evidence>
<dbReference type="InterPro" id="IPR001138">
    <property type="entry name" value="Zn2Cys6_DnaBD"/>
</dbReference>
<dbReference type="InterPro" id="IPR021858">
    <property type="entry name" value="Fun_TF"/>
</dbReference>
<protein>
    <recommendedName>
        <fullName evidence="3">Zn(2)-C6 fungal-type domain-containing protein</fullName>
    </recommendedName>
</protein>
<dbReference type="STRING" id="576137.A0A1L7WHF5"/>